<organism evidence="7 8">
    <name type="scientific">Bifidobacterium biavatii DSM 23969</name>
    <dbReference type="NCBI Taxonomy" id="1437608"/>
    <lineage>
        <taxon>Bacteria</taxon>
        <taxon>Bacillati</taxon>
        <taxon>Actinomycetota</taxon>
        <taxon>Actinomycetes</taxon>
        <taxon>Bifidobacteriales</taxon>
        <taxon>Bifidobacteriaceae</taxon>
        <taxon>Bifidobacterium</taxon>
    </lineage>
</organism>
<evidence type="ECO:0000259" key="5">
    <source>
        <dbReference type="PROSITE" id="PS50043"/>
    </source>
</evidence>
<dbReference type="GO" id="GO:0003677">
    <property type="term" value="F:DNA binding"/>
    <property type="evidence" value="ECO:0007669"/>
    <property type="project" value="UniProtKB-KW"/>
</dbReference>
<feature type="domain" description="HTH luxR-type" evidence="5">
    <location>
        <begin position="155"/>
        <end position="220"/>
    </location>
</feature>
<dbReference type="InterPro" id="IPR016032">
    <property type="entry name" value="Sig_transdc_resp-reg_C-effctor"/>
</dbReference>
<dbReference type="InterPro" id="IPR036388">
    <property type="entry name" value="WH-like_DNA-bd_sf"/>
</dbReference>
<dbReference type="Gene3D" id="3.40.50.2300">
    <property type="match status" value="1"/>
</dbReference>
<evidence type="ECO:0000259" key="6">
    <source>
        <dbReference type="PROSITE" id="PS50110"/>
    </source>
</evidence>
<evidence type="ECO:0000313" key="7">
    <source>
        <dbReference type="EMBL" id="KFI51614.1"/>
    </source>
</evidence>
<keyword evidence="1" id="KW-0805">Transcription regulation</keyword>
<dbReference type="EMBL" id="JGYN01000009">
    <property type="protein sequence ID" value="KFI51614.1"/>
    <property type="molecule type" value="Genomic_DNA"/>
</dbReference>
<dbReference type="GO" id="GO:0000160">
    <property type="term" value="P:phosphorelay signal transduction system"/>
    <property type="evidence" value="ECO:0007669"/>
    <property type="project" value="InterPro"/>
</dbReference>
<dbReference type="Pfam" id="PF00196">
    <property type="entry name" value="GerE"/>
    <property type="match status" value="1"/>
</dbReference>
<feature type="modified residue" description="4-aspartylphosphate" evidence="4">
    <location>
        <position position="70"/>
    </location>
</feature>
<dbReference type="InterPro" id="IPR000792">
    <property type="entry name" value="Tscrpt_reg_LuxR_C"/>
</dbReference>
<dbReference type="PRINTS" id="PR00038">
    <property type="entry name" value="HTHLUXR"/>
</dbReference>
<dbReference type="PROSITE" id="PS00622">
    <property type="entry name" value="HTH_LUXR_1"/>
    <property type="match status" value="1"/>
</dbReference>
<dbReference type="GO" id="GO:0006355">
    <property type="term" value="P:regulation of DNA-templated transcription"/>
    <property type="evidence" value="ECO:0007669"/>
    <property type="project" value="InterPro"/>
</dbReference>
<dbReference type="Proteomes" id="UP000029108">
    <property type="component" value="Unassembled WGS sequence"/>
</dbReference>
<evidence type="ECO:0000313" key="8">
    <source>
        <dbReference type="Proteomes" id="UP000029108"/>
    </source>
</evidence>
<dbReference type="eggNOG" id="COG2197">
    <property type="taxonomic scope" value="Bacteria"/>
</dbReference>
<dbReference type="SMART" id="SM00421">
    <property type="entry name" value="HTH_LUXR"/>
    <property type="match status" value="1"/>
</dbReference>
<dbReference type="SUPFAM" id="SSF52172">
    <property type="entry name" value="CheY-like"/>
    <property type="match status" value="1"/>
</dbReference>
<sequence>MMGMTGITDGDGAHPLVAILDNDFLTIDAMRRIVIERLPDARIVWTGTDGRDAIEYCTNTRPAPTLLIVDMSLQGLQGPEVCRRIRMNSNRLAMLGMTSFPLERYTDAMHHAGAQGIVSKAQLSQIGDAIELTASGGAMPGFDVPKTACIRVRHETDDRVPLTPREQEVADLCAEGLLNDEIAARLGMTEATVRKHLQHAMDKLGYRSARQIAAMYGRYVD</sequence>
<evidence type="ECO:0000256" key="4">
    <source>
        <dbReference type="PROSITE-ProRule" id="PRU00169"/>
    </source>
</evidence>
<gene>
    <name evidence="7" type="ORF">BBIA_1640</name>
</gene>
<dbReference type="SMART" id="SM00448">
    <property type="entry name" value="REC"/>
    <property type="match status" value="1"/>
</dbReference>
<dbReference type="InterPro" id="IPR001789">
    <property type="entry name" value="Sig_transdc_resp-reg_receiver"/>
</dbReference>
<evidence type="ECO:0000256" key="2">
    <source>
        <dbReference type="ARBA" id="ARBA00023125"/>
    </source>
</evidence>
<feature type="domain" description="Response regulatory" evidence="6">
    <location>
        <begin position="16"/>
        <end position="135"/>
    </location>
</feature>
<accession>A0A086ZYL4</accession>
<evidence type="ECO:0000256" key="1">
    <source>
        <dbReference type="ARBA" id="ARBA00023015"/>
    </source>
</evidence>
<dbReference type="STRING" id="1437608.GCA_000771645_02419"/>
<dbReference type="InterPro" id="IPR039420">
    <property type="entry name" value="WalR-like"/>
</dbReference>
<comment type="caution">
    <text evidence="7">The sequence shown here is derived from an EMBL/GenBank/DDBJ whole genome shotgun (WGS) entry which is preliminary data.</text>
</comment>
<dbReference type="AlphaFoldDB" id="A0A086ZYL4"/>
<keyword evidence="2" id="KW-0238">DNA-binding</keyword>
<dbReference type="PANTHER" id="PTHR43214:SF24">
    <property type="entry name" value="TRANSCRIPTIONAL REGULATORY PROTEIN NARL-RELATED"/>
    <property type="match status" value="1"/>
</dbReference>
<dbReference type="SUPFAM" id="SSF46894">
    <property type="entry name" value="C-terminal effector domain of the bipartite response regulators"/>
    <property type="match status" value="1"/>
</dbReference>
<proteinExistence type="predicted"/>
<evidence type="ECO:0000256" key="3">
    <source>
        <dbReference type="ARBA" id="ARBA00023163"/>
    </source>
</evidence>
<dbReference type="PROSITE" id="PS50110">
    <property type="entry name" value="RESPONSE_REGULATORY"/>
    <property type="match status" value="1"/>
</dbReference>
<reference evidence="7 8" key="1">
    <citation type="submission" date="2014-03" db="EMBL/GenBank/DDBJ databases">
        <title>Genomics of Bifidobacteria.</title>
        <authorList>
            <person name="Ventura M."/>
            <person name="Milani C."/>
            <person name="Lugli G.A."/>
        </authorList>
    </citation>
    <scope>NUCLEOTIDE SEQUENCE [LARGE SCALE GENOMIC DNA]</scope>
    <source>
        <strain evidence="7 8">DSM 23969</strain>
    </source>
</reference>
<dbReference type="Pfam" id="PF00072">
    <property type="entry name" value="Response_reg"/>
    <property type="match status" value="1"/>
</dbReference>
<keyword evidence="3" id="KW-0804">Transcription</keyword>
<dbReference type="Gene3D" id="1.10.10.10">
    <property type="entry name" value="Winged helix-like DNA-binding domain superfamily/Winged helix DNA-binding domain"/>
    <property type="match status" value="1"/>
</dbReference>
<dbReference type="InterPro" id="IPR011006">
    <property type="entry name" value="CheY-like_superfamily"/>
</dbReference>
<dbReference type="PANTHER" id="PTHR43214">
    <property type="entry name" value="TWO-COMPONENT RESPONSE REGULATOR"/>
    <property type="match status" value="1"/>
</dbReference>
<dbReference type="PROSITE" id="PS50043">
    <property type="entry name" value="HTH_LUXR_2"/>
    <property type="match status" value="1"/>
</dbReference>
<protein>
    <submittedName>
        <fullName evidence="7">LuxR family transcriptional regulator</fullName>
    </submittedName>
</protein>
<name>A0A086ZYL4_9BIFI</name>
<keyword evidence="8" id="KW-1185">Reference proteome</keyword>
<keyword evidence="4" id="KW-0597">Phosphoprotein</keyword>
<dbReference type="CDD" id="cd06170">
    <property type="entry name" value="LuxR_C_like"/>
    <property type="match status" value="1"/>
</dbReference>